<dbReference type="AlphaFoldDB" id="A0A2A2ICX1"/>
<dbReference type="Pfam" id="PF01814">
    <property type="entry name" value="Hemerythrin"/>
    <property type="match status" value="1"/>
</dbReference>
<dbReference type="OrthoDB" id="2678857at2"/>
<name>A0A2A2ICX1_9BACI</name>
<organism evidence="2 3">
    <name type="scientific">Virgibacillus profundi</name>
    <dbReference type="NCBI Taxonomy" id="2024555"/>
    <lineage>
        <taxon>Bacteria</taxon>
        <taxon>Bacillati</taxon>
        <taxon>Bacillota</taxon>
        <taxon>Bacilli</taxon>
        <taxon>Bacillales</taxon>
        <taxon>Bacillaceae</taxon>
        <taxon>Virgibacillus</taxon>
    </lineage>
</organism>
<dbReference type="Gene3D" id="1.20.120.520">
    <property type="entry name" value="nmb1532 protein domain like"/>
    <property type="match status" value="1"/>
</dbReference>
<dbReference type="EMBL" id="NPOA01000007">
    <property type="protein sequence ID" value="PAV29432.1"/>
    <property type="molecule type" value="Genomic_DNA"/>
</dbReference>
<evidence type="ECO:0000313" key="2">
    <source>
        <dbReference type="EMBL" id="PAV29432.1"/>
    </source>
</evidence>
<keyword evidence="3" id="KW-1185">Reference proteome</keyword>
<protein>
    <recommendedName>
        <fullName evidence="1">Hemerythrin-like domain-containing protein</fullName>
    </recommendedName>
</protein>
<sequence length="160" mass="18724">MWGLHCKLYTKRIDIGGISMAITGPALRQLRSHRSIHEGAYAEARDITDVTDRLFYDDRKEDCLKAANALVEYWETRVIAHADTEDEGFYKELLEKRPEITKEVHMLSRDHDLFRKIVGNIKEQLEEKKMVTKEIVNQFHALLVIKEIHNKGEEDNLFTE</sequence>
<proteinExistence type="predicted"/>
<evidence type="ECO:0000259" key="1">
    <source>
        <dbReference type="Pfam" id="PF01814"/>
    </source>
</evidence>
<feature type="domain" description="Hemerythrin-like" evidence="1">
    <location>
        <begin position="46"/>
        <end position="159"/>
    </location>
</feature>
<dbReference type="Proteomes" id="UP000218887">
    <property type="component" value="Unassembled WGS sequence"/>
</dbReference>
<evidence type="ECO:0000313" key="3">
    <source>
        <dbReference type="Proteomes" id="UP000218887"/>
    </source>
</evidence>
<comment type="caution">
    <text evidence="2">The sequence shown here is derived from an EMBL/GenBank/DDBJ whole genome shotgun (WGS) entry which is preliminary data.</text>
</comment>
<reference evidence="2 3" key="1">
    <citation type="submission" date="2017-08" db="EMBL/GenBank/DDBJ databases">
        <title>Virgibacillus indicus sp. nov. and Virgibacillus profoundi sp. nov, two moderately halophilic bacteria isolated from marine sediment by using the Microfluidic Streak Plate.</title>
        <authorList>
            <person name="Xu B."/>
            <person name="Hu B."/>
            <person name="Wang J."/>
            <person name="Zhu Y."/>
            <person name="Huang L."/>
            <person name="Du W."/>
            <person name="Huang Y."/>
        </authorList>
    </citation>
    <scope>NUCLEOTIDE SEQUENCE [LARGE SCALE GENOMIC DNA]</scope>
    <source>
        <strain evidence="2 3">IO3-P3-H5</strain>
    </source>
</reference>
<gene>
    <name evidence="2" type="ORF">CIL05_11230</name>
</gene>
<accession>A0A2A2ICX1</accession>
<dbReference type="InterPro" id="IPR012312">
    <property type="entry name" value="Hemerythrin-like"/>
</dbReference>